<organism evidence="1 2">
    <name type="scientific">Alternaria atra</name>
    <dbReference type="NCBI Taxonomy" id="119953"/>
    <lineage>
        <taxon>Eukaryota</taxon>
        <taxon>Fungi</taxon>
        <taxon>Dikarya</taxon>
        <taxon>Ascomycota</taxon>
        <taxon>Pezizomycotina</taxon>
        <taxon>Dothideomycetes</taxon>
        <taxon>Pleosporomycetidae</taxon>
        <taxon>Pleosporales</taxon>
        <taxon>Pleosporineae</taxon>
        <taxon>Pleosporaceae</taxon>
        <taxon>Alternaria</taxon>
        <taxon>Alternaria sect. Ulocladioides</taxon>
    </lineage>
</organism>
<comment type="caution">
    <text evidence="1">The sequence shown here is derived from an EMBL/GenBank/DDBJ whole genome shotgun (WGS) entry which is preliminary data.</text>
</comment>
<evidence type="ECO:0000313" key="2">
    <source>
        <dbReference type="Proteomes" id="UP000676310"/>
    </source>
</evidence>
<dbReference type="OrthoDB" id="3746471at2759"/>
<dbReference type="AlphaFoldDB" id="A0A8J2MZL5"/>
<reference evidence="1" key="1">
    <citation type="submission" date="2021-05" db="EMBL/GenBank/DDBJ databases">
        <authorList>
            <person name="Stam R."/>
        </authorList>
    </citation>
    <scope>NUCLEOTIDE SEQUENCE</scope>
    <source>
        <strain evidence="1">CS162</strain>
    </source>
</reference>
<dbReference type="RefSeq" id="XP_043168580.1">
    <property type="nucleotide sequence ID" value="XM_043312645.1"/>
</dbReference>
<name>A0A8J2MZL5_9PLEO</name>
<dbReference type="PANTHER" id="PTHR31569:SF4">
    <property type="entry name" value="SWIM-TYPE DOMAIN-CONTAINING PROTEIN"/>
    <property type="match status" value="1"/>
</dbReference>
<dbReference type="EMBL" id="CAJRGZ010000018">
    <property type="protein sequence ID" value="CAG5158190.1"/>
    <property type="molecule type" value="Genomic_DNA"/>
</dbReference>
<sequence>MAMASFLSEVSHNSDVKTRYYYHGDRFRTYQSSATKLNTSTRATGCPFKLVIFKVKHSEQWKLGVLDKHHNHSRSINPSAHDVYRKRTTAQKEVIELMTHAGARPMQILAAIQSEDQDTLISATDIRGERKTIRERHLDGRSPIKALLDDLSTADWVFAVKKDDNNRIQNLFFAHHK</sequence>
<dbReference type="GeneID" id="67016762"/>
<dbReference type="PANTHER" id="PTHR31569">
    <property type="entry name" value="SWIM-TYPE DOMAIN-CONTAINING PROTEIN"/>
    <property type="match status" value="1"/>
</dbReference>
<proteinExistence type="predicted"/>
<accession>A0A8J2MZL5</accession>
<evidence type="ECO:0008006" key="3">
    <source>
        <dbReference type="Google" id="ProtNLM"/>
    </source>
</evidence>
<dbReference type="Proteomes" id="UP000676310">
    <property type="component" value="Unassembled WGS sequence"/>
</dbReference>
<dbReference type="InterPro" id="IPR052579">
    <property type="entry name" value="Zinc_finger_SWIM"/>
</dbReference>
<gene>
    <name evidence="1" type="ORF">ALTATR162_LOCUS5029</name>
</gene>
<keyword evidence="2" id="KW-1185">Reference proteome</keyword>
<protein>
    <recommendedName>
        <fullName evidence="3">FAR1 domain-containing protein</fullName>
    </recommendedName>
</protein>
<evidence type="ECO:0000313" key="1">
    <source>
        <dbReference type="EMBL" id="CAG5158190.1"/>
    </source>
</evidence>